<keyword evidence="13" id="KW-1185">Reference proteome</keyword>
<dbReference type="GO" id="GO:0004143">
    <property type="term" value="F:ATP-dependent diacylglycerol kinase activity"/>
    <property type="evidence" value="ECO:0007669"/>
    <property type="project" value="TreeGrafter"/>
</dbReference>
<evidence type="ECO:0000256" key="2">
    <source>
        <dbReference type="ARBA" id="ARBA00005983"/>
    </source>
</evidence>
<evidence type="ECO:0000256" key="3">
    <source>
        <dbReference type="ARBA" id="ARBA00022516"/>
    </source>
</evidence>
<dbReference type="InterPro" id="IPR017438">
    <property type="entry name" value="ATP-NAD_kinase_N"/>
</dbReference>
<dbReference type="InterPro" id="IPR005218">
    <property type="entry name" value="Diacylglycerol/lipid_kinase"/>
</dbReference>
<comment type="cofactor">
    <cofactor evidence="1">
        <name>Mg(2+)</name>
        <dbReference type="ChEBI" id="CHEBI:18420"/>
    </cofactor>
</comment>
<dbReference type="InterPro" id="IPR050187">
    <property type="entry name" value="Lipid_Phosphate_FormReg"/>
</dbReference>
<dbReference type="GO" id="GO:0005524">
    <property type="term" value="F:ATP binding"/>
    <property type="evidence" value="ECO:0007669"/>
    <property type="project" value="UniProtKB-KW"/>
</dbReference>
<dbReference type="Pfam" id="PF00781">
    <property type="entry name" value="DAGK_cat"/>
    <property type="match status" value="1"/>
</dbReference>
<reference evidence="12 13" key="1">
    <citation type="submission" date="2020-04" db="EMBL/GenBank/DDBJ databases">
        <title>Paenibacillus algicola sp. nov., a novel marine bacterium producing alginate lyase.</title>
        <authorList>
            <person name="Huang H."/>
        </authorList>
    </citation>
    <scope>NUCLEOTIDE SEQUENCE [LARGE SCALE GENOMIC DNA]</scope>
    <source>
        <strain evidence="12 13">L7-75</strain>
    </source>
</reference>
<gene>
    <name evidence="12" type="ORF">HII30_01640</name>
</gene>
<evidence type="ECO:0000256" key="4">
    <source>
        <dbReference type="ARBA" id="ARBA00022679"/>
    </source>
</evidence>
<keyword evidence="10" id="KW-1208">Phospholipid metabolism</keyword>
<dbReference type="GO" id="GO:0005886">
    <property type="term" value="C:plasma membrane"/>
    <property type="evidence" value="ECO:0007669"/>
    <property type="project" value="TreeGrafter"/>
</dbReference>
<name>A0A848M2J6_PAELE</name>
<feature type="domain" description="DAGKc" evidence="11">
    <location>
        <begin position="1"/>
        <end position="131"/>
    </location>
</feature>
<dbReference type="InterPro" id="IPR016064">
    <property type="entry name" value="NAD/diacylglycerol_kinase_sf"/>
</dbReference>
<dbReference type="SMART" id="SM00046">
    <property type="entry name" value="DAGKc"/>
    <property type="match status" value="1"/>
</dbReference>
<evidence type="ECO:0000256" key="8">
    <source>
        <dbReference type="ARBA" id="ARBA00023098"/>
    </source>
</evidence>
<dbReference type="PROSITE" id="PS50146">
    <property type="entry name" value="DAGK"/>
    <property type="match status" value="1"/>
</dbReference>
<organism evidence="12 13">
    <name type="scientific">Paenibacillus lemnae</name>
    <dbReference type="NCBI Taxonomy" id="1330551"/>
    <lineage>
        <taxon>Bacteria</taxon>
        <taxon>Bacillati</taxon>
        <taxon>Bacillota</taxon>
        <taxon>Bacilli</taxon>
        <taxon>Bacillales</taxon>
        <taxon>Paenibacillaceae</taxon>
        <taxon>Paenibacillus</taxon>
    </lineage>
</organism>
<keyword evidence="3" id="KW-0444">Lipid biosynthesis</keyword>
<protein>
    <submittedName>
        <fullName evidence="12">Diacylglycerol kinase family lipid kinase</fullName>
    </submittedName>
</protein>
<evidence type="ECO:0000259" key="11">
    <source>
        <dbReference type="PROSITE" id="PS50146"/>
    </source>
</evidence>
<comment type="caution">
    <text evidence="12">The sequence shown here is derived from an EMBL/GenBank/DDBJ whole genome shotgun (WGS) entry which is preliminary data.</text>
</comment>
<keyword evidence="5" id="KW-0547">Nucleotide-binding</keyword>
<dbReference type="Proteomes" id="UP000565468">
    <property type="component" value="Unassembled WGS sequence"/>
</dbReference>
<accession>A0A848M2J6</accession>
<dbReference type="Gene3D" id="2.60.200.40">
    <property type="match status" value="1"/>
</dbReference>
<dbReference type="InterPro" id="IPR001206">
    <property type="entry name" value="Diacylglycerol_kinase_cat_dom"/>
</dbReference>
<evidence type="ECO:0000313" key="13">
    <source>
        <dbReference type="Proteomes" id="UP000565468"/>
    </source>
</evidence>
<sequence length="296" mass="32179">MYDRAMLIYNGKAGQQEAATLLGSVTAVIAPEVRELVLFQTQEPGDGERACRERGSSFDLVLIMGGDGTVHECINGLAALSEPPLVGILPAGTCNDFARSLNLPVDLVQAAQQLMQGNRRMIDLGAAGDRVFTNFFGIGLITDASENINTGLKGTLGRISYFISTLQTVRSAEPFSYRLDWDKGTLEGEAVMIYVSNGRFLGTQSLPFPEEALEDGVMDVMIIREAGIPLLKEMLSRKNKGAWEPKDDSIHYFQTASLNLSTAEPMKADTDGEKYMETPSALEVRKGALEFLTGEV</sequence>
<evidence type="ECO:0000256" key="1">
    <source>
        <dbReference type="ARBA" id="ARBA00001946"/>
    </source>
</evidence>
<dbReference type="EMBL" id="JABBPN010000001">
    <property type="protein sequence ID" value="NMO94489.1"/>
    <property type="molecule type" value="Genomic_DNA"/>
</dbReference>
<dbReference type="PANTHER" id="PTHR12358:SF107">
    <property type="entry name" value="LIPID KINASE BMRU-RELATED"/>
    <property type="match status" value="1"/>
</dbReference>
<evidence type="ECO:0000256" key="10">
    <source>
        <dbReference type="ARBA" id="ARBA00023264"/>
    </source>
</evidence>
<dbReference type="GO" id="GO:0008654">
    <property type="term" value="P:phospholipid biosynthetic process"/>
    <property type="evidence" value="ECO:0007669"/>
    <property type="project" value="UniProtKB-KW"/>
</dbReference>
<dbReference type="PANTHER" id="PTHR12358">
    <property type="entry name" value="SPHINGOSINE KINASE"/>
    <property type="match status" value="1"/>
</dbReference>
<keyword evidence="8" id="KW-0443">Lipid metabolism</keyword>
<dbReference type="AlphaFoldDB" id="A0A848M2J6"/>
<keyword evidence="4" id="KW-0808">Transferase</keyword>
<keyword evidence="6 12" id="KW-0418">Kinase</keyword>
<proteinExistence type="inferred from homology"/>
<evidence type="ECO:0000256" key="6">
    <source>
        <dbReference type="ARBA" id="ARBA00022777"/>
    </source>
</evidence>
<dbReference type="Gene3D" id="3.40.50.10330">
    <property type="entry name" value="Probable inorganic polyphosphate/atp-NAD kinase, domain 1"/>
    <property type="match status" value="1"/>
</dbReference>
<evidence type="ECO:0000256" key="9">
    <source>
        <dbReference type="ARBA" id="ARBA00023209"/>
    </source>
</evidence>
<evidence type="ECO:0000313" key="12">
    <source>
        <dbReference type="EMBL" id="NMO94489.1"/>
    </source>
</evidence>
<keyword evidence="7" id="KW-0067">ATP-binding</keyword>
<dbReference type="Pfam" id="PF19279">
    <property type="entry name" value="YegS_C"/>
    <property type="match status" value="1"/>
</dbReference>
<dbReference type="SUPFAM" id="SSF111331">
    <property type="entry name" value="NAD kinase/diacylglycerol kinase-like"/>
    <property type="match status" value="1"/>
</dbReference>
<comment type="similarity">
    <text evidence="2">Belongs to the diacylglycerol/lipid kinase family.</text>
</comment>
<keyword evidence="9" id="KW-0594">Phospholipid biosynthesis</keyword>
<dbReference type="NCBIfam" id="TIGR00147">
    <property type="entry name" value="YegS/Rv2252/BmrU family lipid kinase"/>
    <property type="match status" value="1"/>
</dbReference>
<evidence type="ECO:0000256" key="7">
    <source>
        <dbReference type="ARBA" id="ARBA00022840"/>
    </source>
</evidence>
<evidence type="ECO:0000256" key="5">
    <source>
        <dbReference type="ARBA" id="ARBA00022741"/>
    </source>
</evidence>
<dbReference type="InterPro" id="IPR045540">
    <property type="entry name" value="YegS/DAGK_C"/>
</dbReference>